<protein>
    <submittedName>
        <fullName evidence="1">Uncharacterized protein</fullName>
    </submittedName>
</protein>
<evidence type="ECO:0000313" key="1">
    <source>
        <dbReference type="EMBL" id="KAH7421225.1"/>
    </source>
</evidence>
<keyword evidence="2" id="KW-1185">Reference proteome</keyword>
<sequence length="99" mass="10899">MCNKRLLLEAQTRLPLYSHLLRDLAIPIPLRSEIAHSFAGAAIDDSIASKFLVPADAEIKTKEWLLSVAMAVVGEVLISVCRALAQEFAKNNHMSSVRI</sequence>
<organism evidence="1 2">
    <name type="scientific">Ceratopteris richardii</name>
    <name type="common">Triangle waterfern</name>
    <dbReference type="NCBI Taxonomy" id="49495"/>
    <lineage>
        <taxon>Eukaryota</taxon>
        <taxon>Viridiplantae</taxon>
        <taxon>Streptophyta</taxon>
        <taxon>Embryophyta</taxon>
        <taxon>Tracheophyta</taxon>
        <taxon>Polypodiopsida</taxon>
        <taxon>Polypodiidae</taxon>
        <taxon>Polypodiales</taxon>
        <taxon>Pteridineae</taxon>
        <taxon>Pteridaceae</taxon>
        <taxon>Parkerioideae</taxon>
        <taxon>Ceratopteris</taxon>
    </lineage>
</organism>
<name>A0A8T2TIH4_CERRI</name>
<reference evidence="1" key="1">
    <citation type="submission" date="2021-08" db="EMBL/GenBank/DDBJ databases">
        <title>WGS assembly of Ceratopteris richardii.</title>
        <authorList>
            <person name="Marchant D.B."/>
            <person name="Chen G."/>
            <person name="Jenkins J."/>
            <person name="Shu S."/>
            <person name="Leebens-Mack J."/>
            <person name="Grimwood J."/>
            <person name="Schmutz J."/>
            <person name="Soltis P."/>
            <person name="Soltis D."/>
            <person name="Chen Z.-H."/>
        </authorList>
    </citation>
    <scope>NUCLEOTIDE SEQUENCE</scope>
    <source>
        <strain evidence="1">Whitten #5841</strain>
        <tissue evidence="1">Leaf</tissue>
    </source>
</reference>
<accession>A0A8T2TIH4</accession>
<proteinExistence type="predicted"/>
<comment type="caution">
    <text evidence="1">The sequence shown here is derived from an EMBL/GenBank/DDBJ whole genome shotgun (WGS) entry which is preliminary data.</text>
</comment>
<dbReference type="Proteomes" id="UP000825935">
    <property type="component" value="Chromosome 13"/>
</dbReference>
<gene>
    <name evidence="1" type="ORF">KP509_13G046800</name>
</gene>
<evidence type="ECO:0000313" key="2">
    <source>
        <dbReference type="Proteomes" id="UP000825935"/>
    </source>
</evidence>
<dbReference type="AlphaFoldDB" id="A0A8T2TIH4"/>
<dbReference type="EMBL" id="CM035418">
    <property type="protein sequence ID" value="KAH7421225.1"/>
    <property type="molecule type" value="Genomic_DNA"/>
</dbReference>